<keyword evidence="2" id="KW-1185">Reference proteome</keyword>
<dbReference type="HOGENOM" id="CLU_3356552_0_0_6"/>
<dbReference type="STRING" id="572265.HDEF_0896"/>
<dbReference type="Proteomes" id="UP000002334">
    <property type="component" value="Chromosome"/>
</dbReference>
<name>C4K4W9_HAMD5</name>
<gene>
    <name evidence="1" type="ordered locus">HDEF_0896</name>
</gene>
<reference evidence="1 2" key="1">
    <citation type="journal article" date="2009" name="Proc. Natl. Acad. Sci. U.S.A.">
        <title>Hamiltonella defensa, genome evolution of protective bacterial endosymbiont from pathogenic ancestors.</title>
        <authorList>
            <person name="Degnan P.H."/>
            <person name="Yu Y."/>
            <person name="Sisneros N."/>
            <person name="Wing R.A."/>
            <person name="Moran N.A."/>
        </authorList>
    </citation>
    <scope>NUCLEOTIDE SEQUENCE [LARGE SCALE GENOMIC DNA]</scope>
    <source>
        <strain evidence="2">5AT</strain>
    </source>
</reference>
<evidence type="ECO:0000313" key="2">
    <source>
        <dbReference type="Proteomes" id="UP000002334"/>
    </source>
</evidence>
<evidence type="ECO:0000313" key="1">
    <source>
        <dbReference type="EMBL" id="ACQ67612.1"/>
    </source>
</evidence>
<dbReference type="KEGG" id="hde:HDEF_0896"/>
<proteinExistence type="predicted"/>
<protein>
    <submittedName>
        <fullName evidence="1">Uncharacterized protein</fullName>
    </submittedName>
</protein>
<sequence length="36" mass="4327">MTHFYHWGPYEAGKLPARRFLFWYLQMKRMGGGVHG</sequence>
<dbReference type="EMBL" id="CP001277">
    <property type="protein sequence ID" value="ACQ67612.1"/>
    <property type="molecule type" value="Genomic_DNA"/>
</dbReference>
<accession>C4K4W9</accession>
<dbReference type="AlphaFoldDB" id="C4K4W9"/>
<organism evidence="1 2">
    <name type="scientific">Hamiltonella defensa subsp. Acyrthosiphon pisum (strain 5AT)</name>
    <dbReference type="NCBI Taxonomy" id="572265"/>
    <lineage>
        <taxon>Bacteria</taxon>
        <taxon>Pseudomonadati</taxon>
        <taxon>Pseudomonadota</taxon>
        <taxon>Gammaproteobacteria</taxon>
        <taxon>Enterobacterales</taxon>
        <taxon>Enterobacteriaceae</taxon>
        <taxon>aphid secondary symbionts</taxon>
        <taxon>Candidatus Williamhamiltonella</taxon>
    </lineage>
</organism>